<accession>A0ACC1HUT6</accession>
<dbReference type="Proteomes" id="UP001145114">
    <property type="component" value="Unassembled WGS sequence"/>
</dbReference>
<dbReference type="EMBL" id="JAMZIH010001535">
    <property type="protein sequence ID" value="KAJ1678109.1"/>
    <property type="molecule type" value="Genomic_DNA"/>
</dbReference>
<feature type="non-terminal residue" evidence="1">
    <location>
        <position position="601"/>
    </location>
</feature>
<sequence>PYYTTPASNGDGQSKKERSVIAARNYNSSTATKGALGMLPGELKQRIARYIVSGCNDISDSYYGNGREGSHIVPGINSQRVRLPEICFASDEWSDLVSRVTHSACTIDIFNTLDLRSKHILYHRYVEHLTLTHSMFTGFEPGSDAHTQFVTTMCARLRECLKMGWSSVKRLTIDMSFIDTELAFGLFKTYMPKLQTLSIIVEPTELPKVFHHIHKNRINIRCITAELLVNSNNAFTIPFKDEDLLHQFEASPDRLTHLSLLNWIVTGPSLLSLQKYQRSLKSLTVFALPNTFHVLNAENPMNITSLTFSCIIVQKSNDELQFTSQSFPLLQELAIDQICTLNGNREFKESTVLLDKVFSKSWPHMKRIKLPYLNDHLAKLIARACPNLQSLEIFDDFDEPRNFHDQNEQHSVVDNSRTLTSQGFLEFVQNLPNLYKLTVGQVFYPEKCRLDSKILWTTEPQVSKTSSRPTLADSNAMEIEEGADEPTSTLLMRPLNWNCTKLGVFDVVYSGLDLFEIGEILKRLPCLRKVTIDLNDPNMAALDTWAKHEGVYQLNIVNQVWGQSLNVITNLLSFFPNVKRVNFHQFPPSRAVMHVLSQMHP</sequence>
<comment type="caution">
    <text evidence="1">The sequence shown here is derived from an EMBL/GenBank/DDBJ whole genome shotgun (WGS) entry which is preliminary data.</text>
</comment>
<feature type="non-terminal residue" evidence="1">
    <location>
        <position position="1"/>
    </location>
</feature>
<evidence type="ECO:0000313" key="1">
    <source>
        <dbReference type="EMBL" id="KAJ1678109.1"/>
    </source>
</evidence>
<gene>
    <name evidence="1" type="ORF">EV182_004757</name>
</gene>
<organism evidence="1 2">
    <name type="scientific">Spiromyces aspiralis</name>
    <dbReference type="NCBI Taxonomy" id="68401"/>
    <lineage>
        <taxon>Eukaryota</taxon>
        <taxon>Fungi</taxon>
        <taxon>Fungi incertae sedis</taxon>
        <taxon>Zoopagomycota</taxon>
        <taxon>Kickxellomycotina</taxon>
        <taxon>Kickxellomycetes</taxon>
        <taxon>Kickxellales</taxon>
        <taxon>Kickxellaceae</taxon>
        <taxon>Spiromyces</taxon>
    </lineage>
</organism>
<proteinExistence type="predicted"/>
<protein>
    <submittedName>
        <fullName evidence="1">Uncharacterized protein</fullName>
    </submittedName>
</protein>
<evidence type="ECO:0000313" key="2">
    <source>
        <dbReference type="Proteomes" id="UP001145114"/>
    </source>
</evidence>
<name>A0ACC1HUT6_9FUNG</name>
<keyword evidence="2" id="KW-1185">Reference proteome</keyword>
<reference evidence="1" key="1">
    <citation type="submission" date="2022-06" db="EMBL/GenBank/DDBJ databases">
        <title>Phylogenomic reconstructions and comparative analyses of Kickxellomycotina fungi.</title>
        <authorList>
            <person name="Reynolds N.K."/>
            <person name="Stajich J.E."/>
            <person name="Barry K."/>
            <person name="Grigoriev I.V."/>
            <person name="Crous P."/>
            <person name="Smith M.E."/>
        </authorList>
    </citation>
    <scope>NUCLEOTIDE SEQUENCE</scope>
    <source>
        <strain evidence="1">RSA 2271</strain>
    </source>
</reference>